<dbReference type="PANTHER" id="PTHR44757">
    <property type="entry name" value="DIGUANYLATE CYCLASE DGCP"/>
    <property type="match status" value="1"/>
</dbReference>
<dbReference type="PROSITE" id="PS50887">
    <property type="entry name" value="GGDEF"/>
    <property type="match status" value="1"/>
</dbReference>
<keyword evidence="3" id="KW-1133">Transmembrane helix</keyword>
<keyword evidence="7" id="KW-1185">Reference proteome</keyword>
<feature type="transmembrane region" description="Helical" evidence="3">
    <location>
        <begin position="192"/>
        <end position="214"/>
    </location>
</feature>
<dbReference type="CDD" id="cd01949">
    <property type="entry name" value="GGDEF"/>
    <property type="match status" value="1"/>
</dbReference>
<dbReference type="PANTHER" id="PTHR44757:SF2">
    <property type="entry name" value="BIOFILM ARCHITECTURE MAINTENANCE PROTEIN MBAA"/>
    <property type="match status" value="1"/>
</dbReference>
<dbReference type="FunFam" id="3.20.20.450:FF:000001">
    <property type="entry name" value="Cyclic di-GMP phosphodiesterase yahA"/>
    <property type="match status" value="1"/>
</dbReference>
<dbReference type="InterPro" id="IPR035919">
    <property type="entry name" value="EAL_sf"/>
</dbReference>
<evidence type="ECO:0000313" key="7">
    <source>
        <dbReference type="Proteomes" id="UP000182350"/>
    </source>
</evidence>
<dbReference type="InterPro" id="IPR000160">
    <property type="entry name" value="GGDEF_dom"/>
</dbReference>
<feature type="transmembrane region" description="Helical" evidence="3">
    <location>
        <begin position="7"/>
        <end position="30"/>
    </location>
</feature>
<evidence type="ECO:0000256" key="2">
    <source>
        <dbReference type="ARBA" id="ARBA00022636"/>
    </source>
</evidence>
<dbReference type="Gene3D" id="3.30.70.270">
    <property type="match status" value="1"/>
</dbReference>
<dbReference type="OrthoDB" id="9804951at2"/>
<dbReference type="Proteomes" id="UP000182350">
    <property type="component" value="Unassembled WGS sequence"/>
</dbReference>
<dbReference type="Gene3D" id="3.20.20.450">
    <property type="entry name" value="EAL domain"/>
    <property type="match status" value="1"/>
</dbReference>
<dbReference type="EMBL" id="FPJW01000001">
    <property type="protein sequence ID" value="SFX06786.1"/>
    <property type="molecule type" value="Genomic_DNA"/>
</dbReference>
<evidence type="ECO:0000313" key="6">
    <source>
        <dbReference type="EMBL" id="SFX06786.1"/>
    </source>
</evidence>
<dbReference type="InterPro" id="IPR029787">
    <property type="entry name" value="Nucleotide_cyclase"/>
</dbReference>
<dbReference type="GO" id="GO:0071111">
    <property type="term" value="F:cyclic-guanylate-specific phosphodiesterase activity"/>
    <property type="evidence" value="ECO:0007669"/>
    <property type="project" value="UniProtKB-EC"/>
</dbReference>
<dbReference type="NCBIfam" id="TIGR00254">
    <property type="entry name" value="GGDEF"/>
    <property type="match status" value="1"/>
</dbReference>
<reference evidence="6 7" key="1">
    <citation type="submission" date="2016-11" db="EMBL/GenBank/DDBJ databases">
        <authorList>
            <person name="Jaros S."/>
            <person name="Januszkiewicz K."/>
            <person name="Wedrychowicz H."/>
        </authorList>
    </citation>
    <scope>NUCLEOTIDE SEQUENCE [LARGE SCALE GENOMIC DNA]</scope>
    <source>
        <strain evidence="6 7">DSM 21637</strain>
    </source>
</reference>
<feature type="domain" description="GGDEF" evidence="5">
    <location>
        <begin position="315"/>
        <end position="453"/>
    </location>
</feature>
<keyword evidence="3" id="KW-0472">Membrane</keyword>
<proteinExistence type="predicted"/>
<name>A0A1K1U1Z1_9GAMM</name>
<evidence type="ECO:0000259" key="5">
    <source>
        <dbReference type="PROSITE" id="PS50887"/>
    </source>
</evidence>
<dbReference type="AlphaFoldDB" id="A0A1K1U1Z1"/>
<dbReference type="STRING" id="1122209.SAMN02745752_00411"/>
<protein>
    <recommendedName>
        <fullName evidence="1">cyclic-guanylate-specific phosphodiesterase</fullName>
        <ecNumber evidence="1">3.1.4.52</ecNumber>
    </recommendedName>
</protein>
<dbReference type="SUPFAM" id="SSF141868">
    <property type="entry name" value="EAL domain-like"/>
    <property type="match status" value="1"/>
</dbReference>
<dbReference type="PROSITE" id="PS50883">
    <property type="entry name" value="EAL"/>
    <property type="match status" value="1"/>
</dbReference>
<dbReference type="InterPro" id="IPR001633">
    <property type="entry name" value="EAL_dom"/>
</dbReference>
<dbReference type="Pfam" id="PF00563">
    <property type="entry name" value="EAL"/>
    <property type="match status" value="1"/>
</dbReference>
<sequence>MKASRSLLLIFLLPAFLVIGLTLMLGYWSITSLRAQFDNSSHLQSTDLQTIHASATFSRDMALVHEQVVTALANAKTGSKSELELYFMHSDITEELGQLLERVEVLATSDLLREVNHGSADKLRREFQLYRQFVIMATDIAAIDPPMARYYIEEAQQHFIQFSGYAHRITQLLSERGEQRRNRSEQVVHDHFNTIALLGFFSLILMLLLALFAARLVSFRLRVVADALLKLARSYDSKTLPELPAIEALKGKGDGEFSLIARALLDFRDAETRRRAAEEQVEHLAYYDPLTQLANRRLLTEHLQHSLKMNSRSHQLGALIYFDLDHFKAVNDTGGLEVGDLLLQQVADRLRTLEDLRPMLGRPGGDEFVLLLDSLGTDPALVAPRVEQLAEQVRTLLNEPFNLAGENYQITPSIGIVIFDGIEYTSDDLFRFADSAMYQAKQAGRNTTCFYDPEIQSALEARTQLERDLRLALERQELYLVYQLQVDTAAQPIGAEALLRWQSERHGLVSPGVFIPLAEETGLIIPIGYWVLQTACQQLLTWQQNPKTRHLVLAVNVSARQFKQADFVERVRKLLDETGAPAHQLKLELTESTVLDRVEETIEKMKQIKELGLTFSMDDFGTGYSSLQYLKRLPLDQIKIDQSFVRDIHQDPEDAAIVKTIIAMSKALRLHVIAEGVETEAQQFFLMEQGCEAFQGYLFCRPMTASELDEQLLITH</sequence>
<dbReference type="SMART" id="SM00267">
    <property type="entry name" value="GGDEF"/>
    <property type="match status" value="1"/>
</dbReference>
<dbReference type="EC" id="3.1.4.52" evidence="1"/>
<evidence type="ECO:0000256" key="1">
    <source>
        <dbReference type="ARBA" id="ARBA00012282"/>
    </source>
</evidence>
<evidence type="ECO:0000259" key="4">
    <source>
        <dbReference type="PROSITE" id="PS50883"/>
    </source>
</evidence>
<dbReference type="RefSeq" id="WP_072324636.1">
    <property type="nucleotide sequence ID" value="NZ_FPJW01000001.1"/>
</dbReference>
<evidence type="ECO:0000256" key="3">
    <source>
        <dbReference type="SAM" id="Phobius"/>
    </source>
</evidence>
<feature type="domain" description="EAL" evidence="4">
    <location>
        <begin position="462"/>
        <end position="716"/>
    </location>
</feature>
<accession>A0A1K1U1Z1</accession>
<dbReference type="InterPro" id="IPR052155">
    <property type="entry name" value="Biofilm_reg_signaling"/>
</dbReference>
<organism evidence="6 7">
    <name type="scientific">Marinospirillum alkaliphilum DSM 21637</name>
    <dbReference type="NCBI Taxonomy" id="1122209"/>
    <lineage>
        <taxon>Bacteria</taxon>
        <taxon>Pseudomonadati</taxon>
        <taxon>Pseudomonadota</taxon>
        <taxon>Gammaproteobacteria</taxon>
        <taxon>Oceanospirillales</taxon>
        <taxon>Oceanospirillaceae</taxon>
        <taxon>Marinospirillum</taxon>
    </lineage>
</organism>
<dbReference type="SUPFAM" id="SSF55073">
    <property type="entry name" value="Nucleotide cyclase"/>
    <property type="match status" value="1"/>
</dbReference>
<keyword evidence="2" id="KW-0973">c-di-GMP</keyword>
<dbReference type="CDD" id="cd01948">
    <property type="entry name" value="EAL"/>
    <property type="match status" value="1"/>
</dbReference>
<dbReference type="InterPro" id="IPR043128">
    <property type="entry name" value="Rev_trsase/Diguanyl_cyclase"/>
</dbReference>
<dbReference type="SMART" id="SM00052">
    <property type="entry name" value="EAL"/>
    <property type="match status" value="1"/>
</dbReference>
<gene>
    <name evidence="6" type="ORF">SAMN02745752_00411</name>
</gene>
<keyword evidence="3" id="KW-0812">Transmembrane</keyword>
<dbReference type="Pfam" id="PF00990">
    <property type="entry name" value="GGDEF"/>
    <property type="match status" value="1"/>
</dbReference>